<feature type="region of interest" description="Disordered" evidence="1">
    <location>
        <begin position="444"/>
        <end position="483"/>
    </location>
</feature>
<proteinExistence type="predicted"/>
<organism evidence="2 3">
    <name type="scientific">Arthrobacter psychrochitiniphilus</name>
    <dbReference type="NCBI Taxonomy" id="291045"/>
    <lineage>
        <taxon>Bacteria</taxon>
        <taxon>Bacillati</taxon>
        <taxon>Actinomycetota</taxon>
        <taxon>Actinomycetes</taxon>
        <taxon>Micrococcales</taxon>
        <taxon>Micrococcaceae</taxon>
        <taxon>Arthrobacter</taxon>
    </lineage>
</organism>
<reference evidence="2 3" key="1">
    <citation type="submission" date="2018-05" db="EMBL/GenBank/DDBJ databases">
        <title>Genetic diversity of glacier-inhabiting Cryobacterium bacteria in China and description of Cryobacterium mengkeensis sp. nov. and Arthrobacter glacialis sp. nov.</title>
        <authorList>
            <person name="Liu Q."/>
            <person name="Xin Y.-H."/>
        </authorList>
    </citation>
    <scope>NUCLEOTIDE SEQUENCE [LARGE SCALE GENOMIC DNA]</scope>
    <source>
        <strain evidence="2 3">GP3</strain>
    </source>
</reference>
<name>A0A2V3DNN9_9MICC</name>
<feature type="compositionally biased region" description="Gly residues" evidence="1">
    <location>
        <begin position="463"/>
        <end position="483"/>
    </location>
</feature>
<dbReference type="SUPFAM" id="SSF55486">
    <property type="entry name" value="Metalloproteases ('zincins'), catalytic domain"/>
    <property type="match status" value="1"/>
</dbReference>
<dbReference type="PANTHER" id="PTHR39420:SF2">
    <property type="entry name" value="HYDROLASE"/>
    <property type="match status" value="1"/>
</dbReference>
<dbReference type="InterPro" id="IPR018766">
    <property type="entry name" value="Zinicin_2"/>
</dbReference>
<dbReference type="GO" id="GO:0006508">
    <property type="term" value="P:proteolysis"/>
    <property type="evidence" value="ECO:0007669"/>
    <property type="project" value="UniProtKB-KW"/>
</dbReference>
<dbReference type="Gene3D" id="1.20.150.30">
    <property type="entry name" value="Zincin-like metallopeptidase, N-terminal domain"/>
    <property type="match status" value="1"/>
</dbReference>
<dbReference type="PANTHER" id="PTHR39420">
    <property type="match status" value="1"/>
</dbReference>
<accession>A0A2V3DNN9</accession>
<dbReference type="Proteomes" id="UP000246303">
    <property type="component" value="Unassembled WGS sequence"/>
</dbReference>
<protein>
    <submittedName>
        <fullName evidence="2">Zinc-dependent metalloprotease</fullName>
    </submittedName>
</protein>
<comment type="caution">
    <text evidence="2">The sequence shown here is derived from an EMBL/GenBank/DDBJ whole genome shotgun (WGS) entry which is preliminary data.</text>
</comment>
<dbReference type="OrthoDB" id="8478472at2"/>
<dbReference type="AlphaFoldDB" id="A0A2V3DNN9"/>
<keyword evidence="2" id="KW-0645">Protease</keyword>
<keyword evidence="3" id="KW-1185">Reference proteome</keyword>
<gene>
    <name evidence="2" type="ORF">CVS29_14415</name>
</gene>
<keyword evidence="2" id="KW-0482">Metalloprotease</keyword>
<evidence type="ECO:0000313" key="2">
    <source>
        <dbReference type="EMBL" id="PXA64593.1"/>
    </source>
</evidence>
<keyword evidence="2" id="KW-0378">Hydrolase</keyword>
<dbReference type="InterPro" id="IPR042271">
    <property type="entry name" value="Zinicin_2_N"/>
</dbReference>
<sequence>MSSTPSNNDDETPKDPLQEMLANLMGGQGMEGFDPAELAKAAGLPSDPNALAQMFSQVQAMMNSSSDTPVNWDLAHDAARKAAAGDDPSVTPHQQREVDEALRLAEMWLDPFTDLAATAIIGRAWSRAEWVEETLGTWKRLTEPVANSIAFAISTAMNDHLPEEMKSMMGGAASMMQNMGGALFGLQLGQAVGALSKEVLGSTDIGIPLADLQMALLPSNIKEFGEGLEIPEQEIRLFLALREAAHARLFVQVPWLRGHLLGAIESYARGIHIDMSRIEDLAQNLDPSNPEAMQAALSEGVFMPARTPEQDAALAKLETALALVEGWVDEVTFAAAANLPAAAALRETVRRRRATGGPAEHAFGSLVGLELRPRRLREAAALWASLKDLRGIAGRDAIWAHPDLLPTSADLDDAAGFSARRSAEDASELDVDAALAKLLDGGFEDFQTDSTTDGEAKTNDGEPGPGADGTEGTGGTDGAGGKD</sequence>
<evidence type="ECO:0000313" key="3">
    <source>
        <dbReference type="Proteomes" id="UP000246303"/>
    </source>
</evidence>
<dbReference type="RefSeq" id="WP_110107096.1">
    <property type="nucleotide sequence ID" value="NZ_JACBZZ010000001.1"/>
</dbReference>
<dbReference type="NCBIfam" id="TIGR03624">
    <property type="entry name" value="putative hydrolase"/>
    <property type="match status" value="1"/>
</dbReference>
<dbReference type="EMBL" id="QHLZ01000010">
    <property type="protein sequence ID" value="PXA64593.1"/>
    <property type="molecule type" value="Genomic_DNA"/>
</dbReference>
<dbReference type="Pfam" id="PF10103">
    <property type="entry name" value="Zincin_2"/>
    <property type="match status" value="1"/>
</dbReference>
<dbReference type="GO" id="GO:0008237">
    <property type="term" value="F:metallopeptidase activity"/>
    <property type="evidence" value="ECO:0007669"/>
    <property type="project" value="UniProtKB-KW"/>
</dbReference>
<evidence type="ECO:0000256" key="1">
    <source>
        <dbReference type="SAM" id="MobiDB-lite"/>
    </source>
</evidence>